<keyword evidence="2" id="KW-1133">Transmembrane helix</keyword>
<evidence type="ECO:0000313" key="4">
    <source>
        <dbReference type="Proteomes" id="UP000054144"/>
    </source>
</evidence>
<evidence type="ECO:0000256" key="1">
    <source>
        <dbReference type="SAM" id="MobiDB-lite"/>
    </source>
</evidence>
<sequence length="393" mass="42232">MAYGYNNYYAYFAEISLIGIWAQTILFGINCILFAGAIFVVVNRQALDITGRPCRPAQTALLTATVVFFFALATSYSAICLRQLMEGFIWAPPGTSIVYFAAQTKPLTIAKLCLSATNMFACNIFLAVFTLSQAAASFTAIGVGSHLSQLTLESPSSEIVRYASIISWATDVVATLSLLVLIVARMSNATRSTAHLRALNICNTTVFPVQSRTLDIIIDCGAISCAVTIATASTFFCSSIVVPALMDGLMQIVVSGTTFKDICDLSIHNLSLDSNAIDDYVFILFAILSAVLTGFSSARTGLRKPAPLQRAPGTALAAQESTARPWASTRASYDARGQQPSTPFAPRYQPWDIRNSSYTPRGPAIITPDAGSKRRTSMSSTSVYSDNQFSDPA</sequence>
<keyword evidence="2" id="KW-0812">Transmembrane</keyword>
<feature type="compositionally biased region" description="Polar residues" evidence="1">
    <location>
        <begin position="377"/>
        <end position="393"/>
    </location>
</feature>
<gene>
    <name evidence="3" type="ORF">FISHEDRAFT_69378</name>
</gene>
<feature type="region of interest" description="Disordered" evidence="1">
    <location>
        <begin position="306"/>
        <end position="393"/>
    </location>
</feature>
<name>A0A0D7AM29_9AGAR</name>
<evidence type="ECO:0000256" key="2">
    <source>
        <dbReference type="SAM" id="Phobius"/>
    </source>
</evidence>
<dbReference type="OrthoDB" id="3357408at2759"/>
<evidence type="ECO:0000313" key="3">
    <source>
        <dbReference type="EMBL" id="KIY52920.1"/>
    </source>
</evidence>
<protein>
    <submittedName>
        <fullName evidence="3">Uncharacterized protein</fullName>
    </submittedName>
</protein>
<feature type="transmembrane region" description="Helical" evidence="2">
    <location>
        <begin position="280"/>
        <end position="298"/>
    </location>
</feature>
<reference evidence="3 4" key="1">
    <citation type="journal article" date="2015" name="Fungal Genet. Biol.">
        <title>Evolution of novel wood decay mechanisms in Agaricales revealed by the genome sequences of Fistulina hepatica and Cylindrobasidium torrendii.</title>
        <authorList>
            <person name="Floudas D."/>
            <person name="Held B.W."/>
            <person name="Riley R."/>
            <person name="Nagy L.G."/>
            <person name="Koehler G."/>
            <person name="Ransdell A.S."/>
            <person name="Younus H."/>
            <person name="Chow J."/>
            <person name="Chiniquy J."/>
            <person name="Lipzen A."/>
            <person name="Tritt A."/>
            <person name="Sun H."/>
            <person name="Haridas S."/>
            <person name="LaButti K."/>
            <person name="Ohm R.A."/>
            <person name="Kues U."/>
            <person name="Blanchette R.A."/>
            <person name="Grigoriev I.V."/>
            <person name="Minto R.E."/>
            <person name="Hibbett D.S."/>
        </authorList>
    </citation>
    <scope>NUCLEOTIDE SEQUENCE [LARGE SCALE GENOMIC DNA]</scope>
    <source>
        <strain evidence="3 4">ATCC 64428</strain>
    </source>
</reference>
<keyword evidence="2" id="KW-0472">Membrane</keyword>
<feature type="transmembrane region" description="Helical" evidence="2">
    <location>
        <begin position="123"/>
        <end position="147"/>
    </location>
</feature>
<feature type="transmembrane region" description="Helical" evidence="2">
    <location>
        <begin position="216"/>
        <end position="241"/>
    </location>
</feature>
<dbReference type="EMBL" id="KN881629">
    <property type="protein sequence ID" value="KIY52920.1"/>
    <property type="molecule type" value="Genomic_DNA"/>
</dbReference>
<dbReference type="AlphaFoldDB" id="A0A0D7AM29"/>
<accession>A0A0D7AM29</accession>
<feature type="transmembrane region" description="Helical" evidence="2">
    <location>
        <begin position="159"/>
        <end position="184"/>
    </location>
</feature>
<organism evidence="3 4">
    <name type="scientific">Fistulina hepatica ATCC 64428</name>
    <dbReference type="NCBI Taxonomy" id="1128425"/>
    <lineage>
        <taxon>Eukaryota</taxon>
        <taxon>Fungi</taxon>
        <taxon>Dikarya</taxon>
        <taxon>Basidiomycota</taxon>
        <taxon>Agaricomycotina</taxon>
        <taxon>Agaricomycetes</taxon>
        <taxon>Agaricomycetidae</taxon>
        <taxon>Agaricales</taxon>
        <taxon>Fistulinaceae</taxon>
        <taxon>Fistulina</taxon>
    </lineage>
</organism>
<dbReference type="Proteomes" id="UP000054144">
    <property type="component" value="Unassembled WGS sequence"/>
</dbReference>
<feature type="transmembrane region" description="Helical" evidence="2">
    <location>
        <begin position="61"/>
        <end position="79"/>
    </location>
</feature>
<proteinExistence type="predicted"/>
<feature type="transmembrane region" description="Helical" evidence="2">
    <location>
        <begin position="20"/>
        <end position="41"/>
    </location>
</feature>
<keyword evidence="4" id="KW-1185">Reference proteome</keyword>